<keyword evidence="1" id="KW-0732">Signal</keyword>
<evidence type="ECO:0000259" key="3">
    <source>
        <dbReference type="SMART" id="SM00892"/>
    </source>
</evidence>
<dbReference type="GeneTree" id="ENSGT01030000234592"/>
<reference evidence="4" key="1">
    <citation type="submission" date="2025-08" db="UniProtKB">
        <authorList>
            <consortium name="Ensembl"/>
        </authorList>
    </citation>
    <scope>IDENTIFICATION</scope>
</reference>
<dbReference type="Proteomes" id="UP000261580">
    <property type="component" value="Unassembled WGS sequence"/>
</dbReference>
<feature type="domain" description="ENPP1-3/EXOG-like endonuclease/phosphodiesterase" evidence="2">
    <location>
        <begin position="70"/>
        <end position="285"/>
    </location>
</feature>
<reference evidence="4" key="2">
    <citation type="submission" date="2025-09" db="UniProtKB">
        <authorList>
            <consortium name="Ensembl"/>
        </authorList>
    </citation>
    <scope>IDENTIFICATION</scope>
</reference>
<dbReference type="InterPro" id="IPR001604">
    <property type="entry name" value="Endo_G_ENPP1-like_dom"/>
</dbReference>
<dbReference type="PANTHER" id="PTHR21472:SF15">
    <property type="entry name" value="ENDONUCLEASE DOMAIN-CONTAINING 1 PROTEIN-RELATED"/>
    <property type="match status" value="1"/>
</dbReference>
<dbReference type="Gene3D" id="3.40.570.10">
    <property type="entry name" value="Extracellular Endonuclease, subunit A"/>
    <property type="match status" value="1"/>
</dbReference>
<organism evidence="4 5">
    <name type="scientific">Neolamprologus brichardi</name>
    <name type="common">Fairy cichlid</name>
    <name type="synonym">Lamprologus brichardi</name>
    <dbReference type="NCBI Taxonomy" id="32507"/>
    <lineage>
        <taxon>Eukaryota</taxon>
        <taxon>Metazoa</taxon>
        <taxon>Chordata</taxon>
        <taxon>Craniata</taxon>
        <taxon>Vertebrata</taxon>
        <taxon>Euteleostomi</taxon>
        <taxon>Actinopterygii</taxon>
        <taxon>Neopterygii</taxon>
        <taxon>Teleostei</taxon>
        <taxon>Neoteleostei</taxon>
        <taxon>Acanthomorphata</taxon>
        <taxon>Ovalentaria</taxon>
        <taxon>Cichlomorphae</taxon>
        <taxon>Cichliformes</taxon>
        <taxon>Cichlidae</taxon>
        <taxon>African cichlids</taxon>
        <taxon>Pseudocrenilabrinae</taxon>
        <taxon>Lamprologini</taxon>
        <taxon>Neolamprologus</taxon>
    </lineage>
</organism>
<dbReference type="AlphaFoldDB" id="A0A3Q4M2U3"/>
<dbReference type="Pfam" id="PF01223">
    <property type="entry name" value="Endonuclease_NS"/>
    <property type="match status" value="1"/>
</dbReference>
<feature type="signal peptide" evidence="1">
    <location>
        <begin position="1"/>
        <end position="23"/>
    </location>
</feature>
<name>A0A3Q4M2U3_NEOBR</name>
<dbReference type="Ensembl" id="ENSNBRT00000001183.1">
    <property type="protein sequence ID" value="ENSNBRP00000001129.1"/>
    <property type="gene ID" value="ENSNBRG00000000955.1"/>
</dbReference>
<dbReference type="Bgee" id="ENSNBRG00000000955">
    <property type="expression patterns" value="Expressed in camera-type eye and 1 other cell type or tissue"/>
</dbReference>
<dbReference type="SMART" id="SM00892">
    <property type="entry name" value="Endonuclease_NS"/>
    <property type="match status" value="1"/>
</dbReference>
<sequence>MPLLKQLLLLAALLLLSVVPTETEVVTSVEDCNKFFLKSETPPNIMKILEGGKILDQNRYKWICQSYKDFKTFVTLYDTQNKIPVFSAAKFNGSTPRRPNIPWMIEPQLENITDNSNMRRSNDTINYNYQAGNKDYKTNQGFDRGHLFPSSYGFTDLEKKSTFTLTNIVPQKARFNQVSWNRMEECIKCVLNEYCFNNNGNIEGFVVIGAQPSNNGPNNSLNNRINIPSVLWSAFCCYSHSQNKWLASAHWGNNTDHGPEHLDTKTLGELHADAAPLISDFVSYLFQINIQRDW</sequence>
<dbReference type="GO" id="GO:0016787">
    <property type="term" value="F:hydrolase activity"/>
    <property type="evidence" value="ECO:0007669"/>
    <property type="project" value="InterPro"/>
</dbReference>
<dbReference type="GO" id="GO:0003676">
    <property type="term" value="F:nucleic acid binding"/>
    <property type="evidence" value="ECO:0007669"/>
    <property type="project" value="InterPro"/>
</dbReference>
<dbReference type="InterPro" id="IPR044929">
    <property type="entry name" value="DNA/RNA_non-sp_Endonuclease_sf"/>
</dbReference>
<dbReference type="PANTHER" id="PTHR21472">
    <property type="entry name" value="ENDONUCLEASE DOMAIN-CONTAINING 1 PROTEIN ENDOD1"/>
    <property type="match status" value="1"/>
</dbReference>
<feature type="chain" id="PRO_5018537918" description="Endonuclease domain-containing 1 protein" evidence="1">
    <location>
        <begin position="24"/>
        <end position="294"/>
    </location>
</feature>
<dbReference type="SUPFAM" id="SSF54060">
    <property type="entry name" value="His-Me finger endonucleases"/>
    <property type="match status" value="1"/>
</dbReference>
<dbReference type="SMART" id="SM00477">
    <property type="entry name" value="NUC"/>
    <property type="match status" value="1"/>
</dbReference>
<dbReference type="InterPro" id="IPR044925">
    <property type="entry name" value="His-Me_finger_sf"/>
</dbReference>
<accession>A0A3Q4M2U3</accession>
<evidence type="ECO:0000313" key="4">
    <source>
        <dbReference type="Ensembl" id="ENSNBRP00000001129.1"/>
    </source>
</evidence>
<keyword evidence="5" id="KW-1185">Reference proteome</keyword>
<evidence type="ECO:0008006" key="6">
    <source>
        <dbReference type="Google" id="ProtNLM"/>
    </source>
</evidence>
<evidence type="ECO:0000256" key="1">
    <source>
        <dbReference type="SAM" id="SignalP"/>
    </source>
</evidence>
<dbReference type="GO" id="GO:0046872">
    <property type="term" value="F:metal ion binding"/>
    <property type="evidence" value="ECO:0007669"/>
    <property type="project" value="InterPro"/>
</dbReference>
<feature type="domain" description="DNA/RNA non-specific endonuclease/pyrophosphatase/phosphodiesterase" evidence="3">
    <location>
        <begin position="69"/>
        <end position="281"/>
    </location>
</feature>
<evidence type="ECO:0000313" key="5">
    <source>
        <dbReference type="Proteomes" id="UP000261580"/>
    </source>
</evidence>
<protein>
    <recommendedName>
        <fullName evidence="6">Endonuclease domain-containing 1 protein</fullName>
    </recommendedName>
</protein>
<evidence type="ECO:0000259" key="2">
    <source>
        <dbReference type="SMART" id="SM00477"/>
    </source>
</evidence>
<proteinExistence type="predicted"/>
<dbReference type="InterPro" id="IPR020821">
    <property type="entry name" value="ENPP1-3/EXOG-like_nuc-like"/>
</dbReference>
<dbReference type="OMA" id="NCIDANG"/>
<dbReference type="InterPro" id="IPR039015">
    <property type="entry name" value="ENDOD1"/>
</dbReference>